<dbReference type="Gramene" id="RZC74179">
    <property type="protein sequence ID" value="RZC74179"/>
    <property type="gene ID" value="C5167_049658"/>
</dbReference>
<feature type="region of interest" description="Disordered" evidence="1">
    <location>
        <begin position="42"/>
        <end position="68"/>
    </location>
</feature>
<protein>
    <submittedName>
        <fullName evidence="3">Uncharacterized protein</fullName>
    </submittedName>
</protein>
<keyword evidence="2" id="KW-1133">Transmembrane helix</keyword>
<proteinExistence type="predicted"/>
<reference evidence="3 4" key="1">
    <citation type="journal article" date="2018" name="Science">
        <title>The opium poppy genome and morphinan production.</title>
        <authorList>
            <person name="Guo L."/>
            <person name="Winzer T."/>
            <person name="Yang X."/>
            <person name="Li Y."/>
            <person name="Ning Z."/>
            <person name="He Z."/>
            <person name="Teodor R."/>
            <person name="Lu Y."/>
            <person name="Bowser T.A."/>
            <person name="Graham I.A."/>
            <person name="Ye K."/>
        </authorList>
    </citation>
    <scope>NUCLEOTIDE SEQUENCE [LARGE SCALE GENOMIC DNA]</scope>
    <source>
        <strain evidence="4">cv. HN1</strain>
        <tissue evidence="3">Leaves</tissue>
    </source>
</reference>
<keyword evidence="2" id="KW-0812">Transmembrane</keyword>
<accession>A0A4Y7KQF1</accession>
<evidence type="ECO:0000256" key="2">
    <source>
        <dbReference type="SAM" id="Phobius"/>
    </source>
</evidence>
<dbReference type="EMBL" id="CM010722">
    <property type="protein sequence ID" value="RZC74179.1"/>
    <property type="molecule type" value="Genomic_DNA"/>
</dbReference>
<evidence type="ECO:0000256" key="1">
    <source>
        <dbReference type="SAM" id="MobiDB-lite"/>
    </source>
</evidence>
<keyword evidence="2" id="KW-0472">Membrane</keyword>
<gene>
    <name evidence="3" type="ORF">C5167_049658</name>
</gene>
<feature type="transmembrane region" description="Helical" evidence="2">
    <location>
        <begin position="122"/>
        <end position="144"/>
    </location>
</feature>
<evidence type="ECO:0000313" key="4">
    <source>
        <dbReference type="Proteomes" id="UP000316621"/>
    </source>
</evidence>
<feature type="region of interest" description="Disordered" evidence="1">
    <location>
        <begin position="1"/>
        <end position="20"/>
    </location>
</feature>
<dbReference type="AlphaFoldDB" id="A0A4Y7KQF1"/>
<sequence>MHASGRIKLNDSVAKKHRPHPSPKVVLYPLVIYWDPPANEEPLNKESKKKGERLLLHSPSQKKPVNLDVPKPYLGSPVNQTRLVCASPSSSSFIERIESIGVRLPRPVLVVQPIRCFVGLKVMLFLVLPQILLLQVLHVVLNYLQILVHRLQLS</sequence>
<dbReference type="Proteomes" id="UP000316621">
    <property type="component" value="Chromosome 8"/>
</dbReference>
<organism evidence="3 4">
    <name type="scientific">Papaver somniferum</name>
    <name type="common">Opium poppy</name>
    <dbReference type="NCBI Taxonomy" id="3469"/>
    <lineage>
        <taxon>Eukaryota</taxon>
        <taxon>Viridiplantae</taxon>
        <taxon>Streptophyta</taxon>
        <taxon>Embryophyta</taxon>
        <taxon>Tracheophyta</taxon>
        <taxon>Spermatophyta</taxon>
        <taxon>Magnoliopsida</taxon>
        <taxon>Ranunculales</taxon>
        <taxon>Papaveraceae</taxon>
        <taxon>Papaveroideae</taxon>
        <taxon>Papaver</taxon>
    </lineage>
</organism>
<name>A0A4Y7KQF1_PAPSO</name>
<keyword evidence="4" id="KW-1185">Reference proteome</keyword>
<evidence type="ECO:0000313" key="3">
    <source>
        <dbReference type="EMBL" id="RZC74179.1"/>
    </source>
</evidence>